<dbReference type="InterPro" id="IPR037066">
    <property type="entry name" value="Plug_dom_sf"/>
</dbReference>
<evidence type="ECO:0000256" key="6">
    <source>
        <dbReference type="ARBA" id="ARBA00022692"/>
    </source>
</evidence>
<evidence type="ECO:0000256" key="10">
    <source>
        <dbReference type="ARBA" id="ARBA00023077"/>
    </source>
</evidence>
<keyword evidence="21" id="KW-1185">Reference proteome</keyword>
<dbReference type="InterPro" id="IPR036942">
    <property type="entry name" value="Beta-barrel_TonB_sf"/>
</dbReference>
<keyword evidence="5" id="KW-0410">Iron transport</keyword>
<feature type="domain" description="TonB-dependent receptor-like beta-barrel" evidence="18">
    <location>
        <begin position="259"/>
        <end position="699"/>
    </location>
</feature>
<evidence type="ECO:0000256" key="16">
    <source>
        <dbReference type="RuleBase" id="RU003357"/>
    </source>
</evidence>
<proteinExistence type="inferred from homology"/>
<evidence type="ECO:0000256" key="14">
    <source>
        <dbReference type="PROSITE-ProRule" id="PRU01360"/>
    </source>
</evidence>
<keyword evidence="8" id="KW-0408">Iron</keyword>
<dbReference type="InterPro" id="IPR010917">
    <property type="entry name" value="TonB_rcpt_CS"/>
</dbReference>
<evidence type="ECO:0000256" key="2">
    <source>
        <dbReference type="ARBA" id="ARBA00009810"/>
    </source>
</evidence>
<dbReference type="PANTHER" id="PTHR30442:SF0">
    <property type="entry name" value="FE(3+) DICITRATE TRANSPORT PROTEIN FECA"/>
    <property type="match status" value="1"/>
</dbReference>
<evidence type="ECO:0000256" key="15">
    <source>
        <dbReference type="PROSITE-ProRule" id="PRU10144"/>
    </source>
</evidence>
<evidence type="ECO:0000256" key="12">
    <source>
        <dbReference type="ARBA" id="ARBA00023170"/>
    </source>
</evidence>
<evidence type="ECO:0000256" key="4">
    <source>
        <dbReference type="ARBA" id="ARBA00022452"/>
    </source>
</evidence>
<dbReference type="PROSITE" id="PS01156">
    <property type="entry name" value="TONB_DEPENDENT_REC_2"/>
    <property type="match status" value="1"/>
</dbReference>
<evidence type="ECO:0000256" key="17">
    <source>
        <dbReference type="SAM" id="SignalP"/>
    </source>
</evidence>
<keyword evidence="6 14" id="KW-0812">Transmembrane</keyword>
<dbReference type="GO" id="GO:0038023">
    <property type="term" value="F:signaling receptor activity"/>
    <property type="evidence" value="ECO:0007669"/>
    <property type="project" value="InterPro"/>
</dbReference>
<keyword evidence="12 20" id="KW-0675">Receptor</keyword>
<evidence type="ECO:0000256" key="7">
    <source>
        <dbReference type="ARBA" id="ARBA00022729"/>
    </source>
</evidence>
<gene>
    <name evidence="20" type="ORF">B1202_08790</name>
</gene>
<evidence type="ECO:0000259" key="18">
    <source>
        <dbReference type="Pfam" id="PF00593"/>
    </source>
</evidence>
<comment type="subcellular location">
    <subcellularLocation>
        <location evidence="1 14">Cell outer membrane</location>
        <topology evidence="1 14">Multi-pass membrane protein</topology>
    </subcellularLocation>
</comment>
<dbReference type="InterPro" id="IPR000531">
    <property type="entry name" value="Beta-barrel_TonB"/>
</dbReference>
<keyword evidence="11 14" id="KW-0472">Membrane</keyword>
<dbReference type="EMBL" id="MVKX01000005">
    <property type="protein sequence ID" value="OOV82551.1"/>
    <property type="molecule type" value="Genomic_DNA"/>
</dbReference>
<protein>
    <submittedName>
        <fullName evidence="20">TonB-dependent siderophore receptor</fullName>
    </submittedName>
</protein>
<keyword evidence="9" id="KW-0406">Ion transport</keyword>
<feature type="short sequence motif" description="TonB C-terminal box" evidence="15">
    <location>
        <begin position="714"/>
        <end position="731"/>
    </location>
</feature>
<dbReference type="AlphaFoldDB" id="A0A1T1GY81"/>
<dbReference type="InterPro" id="IPR010105">
    <property type="entry name" value="TonB_sidphr_rcpt"/>
</dbReference>
<dbReference type="SUPFAM" id="SSF56935">
    <property type="entry name" value="Porins"/>
    <property type="match status" value="1"/>
</dbReference>
<name>A0A1T1GY81_9GAMM</name>
<feature type="chain" id="PRO_5013272853" evidence="17">
    <location>
        <begin position="35"/>
        <end position="731"/>
    </location>
</feature>
<reference evidence="20 21" key="1">
    <citation type="submission" date="2017-02" db="EMBL/GenBank/DDBJ databases">
        <title>Acinetobacter sp. ANC 4945, whole genome shotgun sequencing project.</title>
        <authorList>
            <person name="Radolfova-Krizova L."/>
            <person name="Al Atrouni A."/>
            <person name="Nemec A."/>
        </authorList>
    </citation>
    <scope>NUCLEOTIDE SEQUENCE [LARGE SCALE GENOMIC DNA]</scope>
    <source>
        <strain evidence="20 21">ANC 4945</strain>
    </source>
</reference>
<evidence type="ECO:0000256" key="5">
    <source>
        <dbReference type="ARBA" id="ARBA00022496"/>
    </source>
</evidence>
<evidence type="ECO:0000256" key="3">
    <source>
        <dbReference type="ARBA" id="ARBA00022448"/>
    </source>
</evidence>
<dbReference type="PANTHER" id="PTHR30442">
    <property type="entry name" value="IRON III DICITRATE TRANSPORT PROTEIN FECA"/>
    <property type="match status" value="1"/>
</dbReference>
<keyword evidence="7 17" id="KW-0732">Signal</keyword>
<dbReference type="PROSITE" id="PS52016">
    <property type="entry name" value="TONB_DEPENDENT_REC_3"/>
    <property type="match status" value="1"/>
</dbReference>
<evidence type="ECO:0000256" key="11">
    <source>
        <dbReference type="ARBA" id="ARBA00023136"/>
    </source>
</evidence>
<organism evidence="20 21">
    <name type="scientific">Acinetobacter amyesii</name>
    <dbReference type="NCBI Taxonomy" id="2942470"/>
    <lineage>
        <taxon>Bacteria</taxon>
        <taxon>Pseudomonadati</taxon>
        <taxon>Pseudomonadota</taxon>
        <taxon>Gammaproteobacteria</taxon>
        <taxon>Moraxellales</taxon>
        <taxon>Moraxellaceae</taxon>
        <taxon>Acinetobacter</taxon>
    </lineage>
</organism>
<evidence type="ECO:0000313" key="21">
    <source>
        <dbReference type="Proteomes" id="UP000191160"/>
    </source>
</evidence>
<keyword evidence="10 16" id="KW-0798">TonB box</keyword>
<keyword evidence="13 14" id="KW-0998">Cell outer membrane</keyword>
<dbReference type="NCBIfam" id="TIGR01783">
    <property type="entry name" value="TonB-siderophor"/>
    <property type="match status" value="1"/>
</dbReference>
<feature type="domain" description="TonB-dependent receptor plug" evidence="19">
    <location>
        <begin position="66"/>
        <end position="180"/>
    </location>
</feature>
<dbReference type="GO" id="GO:0015891">
    <property type="term" value="P:siderophore transport"/>
    <property type="evidence" value="ECO:0007669"/>
    <property type="project" value="InterPro"/>
</dbReference>
<feature type="signal peptide" evidence="17">
    <location>
        <begin position="1"/>
        <end position="34"/>
    </location>
</feature>
<dbReference type="Gene3D" id="2.40.170.20">
    <property type="entry name" value="TonB-dependent receptor, beta-barrel domain"/>
    <property type="match status" value="1"/>
</dbReference>
<accession>A0A1T1GY81</accession>
<dbReference type="GO" id="GO:0009279">
    <property type="term" value="C:cell outer membrane"/>
    <property type="evidence" value="ECO:0007669"/>
    <property type="project" value="UniProtKB-SubCell"/>
</dbReference>
<keyword evidence="4 14" id="KW-1134">Transmembrane beta strand</keyword>
<dbReference type="Proteomes" id="UP000191160">
    <property type="component" value="Unassembled WGS sequence"/>
</dbReference>
<evidence type="ECO:0000259" key="19">
    <source>
        <dbReference type="Pfam" id="PF07715"/>
    </source>
</evidence>
<sequence length="731" mass="79896">MYSSSKKSLKLQNFPLLPLSIAVGISMVATLASAAENTEIAQADVLPTITIETQGNWLENANEKKVQKHAGARTIIDRKRLNESAATSLKDALRQVPGVQAQENNGTGGSDVSLNIGVRGLTSRLSPRSTVLIDGIPMSFAPYGQPQLSMAPVSLGNIESVDVVRGAGSVRFGPQNVGGIINFATRSIPEDFKGTVALNSEYATGTDQVKLSPSLFVGGTLDNGLGLALLYSGTKGNSYREANNKNDIDDVMLKTAYDITDQDKIALNFHHYDGTGEMPEGLSAAEFEVNPYQTSHYRDFFTGRRSDVSLRYTHKDDTNNFELLSYYIDSFRTSNLESTLANGNHRLDTSPRDYKVFAIEPRYSRSYSLGSTLNEVTVGYRYMDEESTEFAGRTEYAADAEPGQFIARTRSAGGTKAHAAYIDNRIELGKWNITPGVRFESIDTQNSFSAYKNGVLQNTVHPSIQSDEFLPSLAVLYKATDHWNFFANAGVSFGPQQYNQLATTQGTTAVTTLDGLHPEKSNNYEIGTKYLGNGLSAELTAFYLDFDKELILERDAANNGIWTDLGATSHKGIETGFSYDFGHLADNLEGLKAYGNYTYTKAVAEAGNFKGKDLPFYSQNVANFGLGYKYDAWSINADMYAQSKQRAPGNQDSGIYQTEETANGKLGDIPGYSTFAVRTGYDFGGSLQGVKVAAGIKNVFDKQYFTRSSDATGGKYIGQPRTFFLQTSFDF</sequence>
<evidence type="ECO:0000256" key="9">
    <source>
        <dbReference type="ARBA" id="ARBA00023065"/>
    </source>
</evidence>
<dbReference type="InterPro" id="IPR039426">
    <property type="entry name" value="TonB-dep_rcpt-like"/>
</dbReference>
<dbReference type="InterPro" id="IPR012910">
    <property type="entry name" value="Plug_dom"/>
</dbReference>
<evidence type="ECO:0000256" key="8">
    <source>
        <dbReference type="ARBA" id="ARBA00023004"/>
    </source>
</evidence>
<comment type="similarity">
    <text evidence="2 14 16">Belongs to the TonB-dependent receptor family.</text>
</comment>
<comment type="caution">
    <text evidence="20">The sequence shown here is derived from an EMBL/GenBank/DDBJ whole genome shotgun (WGS) entry which is preliminary data.</text>
</comment>
<evidence type="ECO:0000256" key="1">
    <source>
        <dbReference type="ARBA" id="ARBA00004571"/>
    </source>
</evidence>
<evidence type="ECO:0000313" key="20">
    <source>
        <dbReference type="EMBL" id="OOV82551.1"/>
    </source>
</evidence>
<dbReference type="Pfam" id="PF00593">
    <property type="entry name" value="TonB_dep_Rec_b-barrel"/>
    <property type="match status" value="1"/>
</dbReference>
<dbReference type="GO" id="GO:0015343">
    <property type="term" value="F:siderophore-iron transmembrane transporter activity"/>
    <property type="evidence" value="ECO:0007669"/>
    <property type="project" value="InterPro"/>
</dbReference>
<dbReference type="Pfam" id="PF07715">
    <property type="entry name" value="Plug"/>
    <property type="match status" value="1"/>
</dbReference>
<evidence type="ECO:0000256" key="13">
    <source>
        <dbReference type="ARBA" id="ARBA00023237"/>
    </source>
</evidence>
<dbReference type="Gene3D" id="2.170.130.10">
    <property type="entry name" value="TonB-dependent receptor, plug domain"/>
    <property type="match status" value="1"/>
</dbReference>
<dbReference type="CDD" id="cd01347">
    <property type="entry name" value="ligand_gated_channel"/>
    <property type="match status" value="1"/>
</dbReference>
<keyword evidence="3 14" id="KW-0813">Transport</keyword>